<dbReference type="GO" id="GO:0004222">
    <property type="term" value="F:metalloendopeptidase activity"/>
    <property type="evidence" value="ECO:0007669"/>
    <property type="project" value="InterPro"/>
</dbReference>
<dbReference type="SMART" id="SM00028">
    <property type="entry name" value="TPR"/>
    <property type="match status" value="3"/>
</dbReference>
<dbReference type="CDD" id="cd07324">
    <property type="entry name" value="M48C_Oma1-like"/>
    <property type="match status" value="1"/>
</dbReference>
<dbReference type="RefSeq" id="WP_058861552.1">
    <property type="nucleotide sequence ID" value="NZ_LPXO01000003.1"/>
</dbReference>
<comment type="cofactor">
    <cofactor evidence="6">
        <name>Zn(2+)</name>
        <dbReference type="ChEBI" id="CHEBI:29105"/>
    </cofactor>
    <text evidence="6">Binds 1 zinc ion per subunit.</text>
</comment>
<dbReference type="OrthoDB" id="9814887at2"/>
<dbReference type="GO" id="GO:0016020">
    <property type="term" value="C:membrane"/>
    <property type="evidence" value="ECO:0007669"/>
    <property type="project" value="TreeGrafter"/>
</dbReference>
<evidence type="ECO:0000256" key="2">
    <source>
        <dbReference type="ARBA" id="ARBA00022723"/>
    </source>
</evidence>
<keyword evidence="5 6" id="KW-0482">Metalloprotease</keyword>
<proteinExistence type="inferred from homology"/>
<evidence type="ECO:0000256" key="3">
    <source>
        <dbReference type="ARBA" id="ARBA00022801"/>
    </source>
</evidence>
<evidence type="ECO:0000313" key="11">
    <source>
        <dbReference type="Proteomes" id="UP000054396"/>
    </source>
</evidence>
<dbReference type="Gene3D" id="3.30.2010.10">
    <property type="entry name" value="Metalloproteases ('zincins'), catalytic domain"/>
    <property type="match status" value="1"/>
</dbReference>
<protein>
    <submittedName>
        <fullName evidence="10">Peptidase M48</fullName>
    </submittedName>
</protein>
<evidence type="ECO:0000256" key="4">
    <source>
        <dbReference type="ARBA" id="ARBA00022833"/>
    </source>
</evidence>
<accession>A0A0W7WM17</accession>
<feature type="domain" description="Peptidase M48" evidence="9">
    <location>
        <begin position="32"/>
        <end position="223"/>
    </location>
</feature>
<dbReference type="GO" id="GO:0051603">
    <property type="term" value="P:proteolysis involved in protein catabolic process"/>
    <property type="evidence" value="ECO:0007669"/>
    <property type="project" value="TreeGrafter"/>
</dbReference>
<feature type="signal peptide" evidence="8">
    <location>
        <begin position="1"/>
        <end position="23"/>
    </location>
</feature>
<evidence type="ECO:0000256" key="5">
    <source>
        <dbReference type="ARBA" id="ARBA00023049"/>
    </source>
</evidence>
<dbReference type="SUPFAM" id="SSF48452">
    <property type="entry name" value="TPR-like"/>
    <property type="match status" value="1"/>
</dbReference>
<keyword evidence="8" id="KW-0732">Signal</keyword>
<evidence type="ECO:0000256" key="8">
    <source>
        <dbReference type="SAM" id="SignalP"/>
    </source>
</evidence>
<dbReference type="AlphaFoldDB" id="A0A0W7WM17"/>
<evidence type="ECO:0000256" key="1">
    <source>
        <dbReference type="ARBA" id="ARBA00022670"/>
    </source>
</evidence>
<dbReference type="InterPro" id="IPR001915">
    <property type="entry name" value="Peptidase_M48"/>
</dbReference>
<sequence>MILPRLLALVVALALCVAAPARAGVTLLRDADVEHALRQLAAPVLGAAGLSPSQVRILVIDDSSLNAFVADNQHIFLHSGLIMKLDSAAALQAVLAHEAAHIANGHLARRMGNMRSARTAAGLGLLLAAATAAATRDGQVAAGIAAGTQGSALRRFFAHTRAEEAAADIATIRYLKRAGIDTSAAVEVMELFRGQEALSVGRQDPYMRTHPLTRDRLRALKGMVAGNPGGTRDATAQYWFSRAKGKLTAFKRAPSWTLRRLKDSPSQDIALMRQAVAHHRQSDRARALKAIDGALALRPRDPFLIELKGQILLESRQFGAAVQVYQKAAAIAPREPLIQGGLGRALLAAGNPRAALTPLERARSRDVSDARVLRDLAVAYARTGQNGMASVVTAERYALGGRMADAELHAKRASGLLPRGSGPWQRAQDVLNAAQRAQRR</sequence>
<dbReference type="InterPro" id="IPR011990">
    <property type="entry name" value="TPR-like_helical_dom_sf"/>
</dbReference>
<dbReference type="Pfam" id="PF14559">
    <property type="entry name" value="TPR_19"/>
    <property type="match status" value="1"/>
</dbReference>
<keyword evidence="1 6" id="KW-0645">Protease</keyword>
<organism evidence="10 11">
    <name type="scientific">Pseudoponticoccus marisrubri</name>
    <dbReference type="NCBI Taxonomy" id="1685382"/>
    <lineage>
        <taxon>Bacteria</taxon>
        <taxon>Pseudomonadati</taxon>
        <taxon>Pseudomonadota</taxon>
        <taxon>Alphaproteobacteria</taxon>
        <taxon>Rhodobacterales</taxon>
        <taxon>Roseobacteraceae</taxon>
        <taxon>Pseudoponticoccus</taxon>
    </lineage>
</organism>
<dbReference type="PANTHER" id="PTHR22726">
    <property type="entry name" value="METALLOENDOPEPTIDASE OMA1"/>
    <property type="match status" value="1"/>
</dbReference>
<keyword evidence="4 6" id="KW-0862">Zinc</keyword>
<name>A0A0W7WM17_9RHOB</name>
<dbReference type="Pfam" id="PF01435">
    <property type="entry name" value="Peptidase_M48"/>
    <property type="match status" value="1"/>
</dbReference>
<dbReference type="GO" id="GO:0046872">
    <property type="term" value="F:metal ion binding"/>
    <property type="evidence" value="ECO:0007669"/>
    <property type="project" value="UniProtKB-KW"/>
</dbReference>
<feature type="region of interest" description="Disordered" evidence="7">
    <location>
        <begin position="417"/>
        <end position="440"/>
    </location>
</feature>
<dbReference type="InterPro" id="IPR051156">
    <property type="entry name" value="Mito/Outer_Membr_Metalloprot"/>
</dbReference>
<dbReference type="STRING" id="1685382.AVJ23_07570"/>
<evidence type="ECO:0000259" key="9">
    <source>
        <dbReference type="Pfam" id="PF01435"/>
    </source>
</evidence>
<dbReference type="PANTHER" id="PTHR22726:SF1">
    <property type="entry name" value="METALLOENDOPEPTIDASE OMA1, MITOCHONDRIAL"/>
    <property type="match status" value="1"/>
</dbReference>
<keyword evidence="2" id="KW-0479">Metal-binding</keyword>
<gene>
    <name evidence="10" type="ORF">AVJ23_07570</name>
</gene>
<evidence type="ECO:0000313" key="10">
    <source>
        <dbReference type="EMBL" id="KUF11606.1"/>
    </source>
</evidence>
<evidence type="ECO:0000256" key="6">
    <source>
        <dbReference type="RuleBase" id="RU003983"/>
    </source>
</evidence>
<evidence type="ECO:0000256" key="7">
    <source>
        <dbReference type="SAM" id="MobiDB-lite"/>
    </source>
</evidence>
<keyword evidence="11" id="KW-1185">Reference proteome</keyword>
<dbReference type="EMBL" id="LPXO01000003">
    <property type="protein sequence ID" value="KUF11606.1"/>
    <property type="molecule type" value="Genomic_DNA"/>
</dbReference>
<keyword evidence="3 6" id="KW-0378">Hydrolase</keyword>
<comment type="caution">
    <text evidence="10">The sequence shown here is derived from an EMBL/GenBank/DDBJ whole genome shotgun (WGS) entry which is preliminary data.</text>
</comment>
<dbReference type="Gene3D" id="1.25.40.10">
    <property type="entry name" value="Tetratricopeptide repeat domain"/>
    <property type="match status" value="1"/>
</dbReference>
<dbReference type="Proteomes" id="UP000054396">
    <property type="component" value="Unassembled WGS sequence"/>
</dbReference>
<reference evidence="10 11" key="1">
    <citation type="submission" date="2015-12" db="EMBL/GenBank/DDBJ databases">
        <authorList>
            <person name="Shamseldin A."/>
            <person name="Moawad H."/>
            <person name="Abd El-Rahim W.M."/>
            <person name="Sadowsky M.J."/>
        </authorList>
    </citation>
    <scope>NUCLEOTIDE SEQUENCE [LARGE SCALE GENOMIC DNA]</scope>
    <source>
        <strain evidence="10 11">SJ5A-1</strain>
    </source>
</reference>
<dbReference type="InterPro" id="IPR019734">
    <property type="entry name" value="TPR_rpt"/>
</dbReference>
<feature type="chain" id="PRO_5006936410" evidence="8">
    <location>
        <begin position="24"/>
        <end position="440"/>
    </location>
</feature>
<comment type="similarity">
    <text evidence="6">Belongs to the peptidase M48 family.</text>
</comment>